<name>A0A165RRT8_9APHY</name>
<dbReference type="OrthoDB" id="2791904at2759"/>
<reference evidence="1 2" key="1">
    <citation type="journal article" date="2016" name="Mol. Biol. Evol.">
        <title>Comparative Genomics of Early-Diverging Mushroom-Forming Fungi Provides Insights into the Origins of Lignocellulose Decay Capabilities.</title>
        <authorList>
            <person name="Nagy L.G."/>
            <person name="Riley R."/>
            <person name="Tritt A."/>
            <person name="Adam C."/>
            <person name="Daum C."/>
            <person name="Floudas D."/>
            <person name="Sun H."/>
            <person name="Yadav J.S."/>
            <person name="Pangilinan J."/>
            <person name="Larsson K.H."/>
            <person name="Matsuura K."/>
            <person name="Barry K."/>
            <person name="Labutti K."/>
            <person name="Kuo R."/>
            <person name="Ohm R.A."/>
            <person name="Bhattacharya S.S."/>
            <person name="Shirouzu T."/>
            <person name="Yoshinaga Y."/>
            <person name="Martin F.M."/>
            <person name="Grigoriev I.V."/>
            <person name="Hibbett D.S."/>
        </authorList>
    </citation>
    <scope>NUCLEOTIDE SEQUENCE [LARGE SCALE GENOMIC DNA]</scope>
    <source>
        <strain evidence="1 2">L-15889</strain>
    </source>
</reference>
<evidence type="ECO:0000313" key="1">
    <source>
        <dbReference type="EMBL" id="KZT71086.1"/>
    </source>
</evidence>
<accession>A0A165RRT8</accession>
<keyword evidence="2" id="KW-1185">Reference proteome</keyword>
<sequence length="271" mass="31096">MASAVVLAQTCHAAYTWMVPEMYRSVTLGTTRQLLAFHRTLMDYVGTRHALGSYVRHLWIGPVQANYSICDMRAVAKDRPTEYAVSDIICACSSLRALSIINATPDVIGVFVSKIPATVETLYVGQVFRSVSWDWRGMPCYPRLRRLVTCEFCGYWSPAMYRAIISSPHLRICRRYIYSVAGLPQHVLNRFDRVTKVADTLERMEMVACLICLVADAEVEGKVRLQYEDVLKATISPDRLFIEVSPMDKKYFRNHFYTNIYNDWVRHADEV</sequence>
<proteinExistence type="predicted"/>
<evidence type="ECO:0000313" key="2">
    <source>
        <dbReference type="Proteomes" id="UP000076727"/>
    </source>
</evidence>
<dbReference type="Proteomes" id="UP000076727">
    <property type="component" value="Unassembled WGS sequence"/>
</dbReference>
<gene>
    <name evidence="1" type="ORF">DAEQUDRAFT_136091</name>
</gene>
<dbReference type="EMBL" id="KV429047">
    <property type="protein sequence ID" value="KZT71086.1"/>
    <property type="molecule type" value="Genomic_DNA"/>
</dbReference>
<organism evidence="1 2">
    <name type="scientific">Daedalea quercina L-15889</name>
    <dbReference type="NCBI Taxonomy" id="1314783"/>
    <lineage>
        <taxon>Eukaryota</taxon>
        <taxon>Fungi</taxon>
        <taxon>Dikarya</taxon>
        <taxon>Basidiomycota</taxon>
        <taxon>Agaricomycotina</taxon>
        <taxon>Agaricomycetes</taxon>
        <taxon>Polyporales</taxon>
        <taxon>Fomitopsis</taxon>
    </lineage>
</organism>
<dbReference type="AlphaFoldDB" id="A0A165RRT8"/>
<protein>
    <submittedName>
        <fullName evidence="1">Uncharacterized protein</fullName>
    </submittedName>
</protein>